<comment type="caution">
    <text evidence="3">The sequence shown here is derived from an EMBL/GenBank/DDBJ whole genome shotgun (WGS) entry which is preliminary data.</text>
</comment>
<dbReference type="EMBL" id="BOVK01000038">
    <property type="protein sequence ID" value="GIQ70011.1"/>
    <property type="molecule type" value="Genomic_DNA"/>
</dbReference>
<keyword evidence="3" id="KW-0131">Cell cycle</keyword>
<feature type="transmembrane region" description="Helical" evidence="1">
    <location>
        <begin position="84"/>
        <end position="100"/>
    </location>
</feature>
<evidence type="ECO:0000313" key="3">
    <source>
        <dbReference type="EMBL" id="GIQ70011.1"/>
    </source>
</evidence>
<dbReference type="SMART" id="SM00228">
    <property type="entry name" value="PDZ"/>
    <property type="match status" value="1"/>
</dbReference>
<feature type="transmembrane region" description="Helical" evidence="1">
    <location>
        <begin position="228"/>
        <end position="245"/>
    </location>
</feature>
<accession>A0A8J4M3Z0</accession>
<keyword evidence="1" id="KW-0812">Transmembrane</keyword>
<gene>
    <name evidence="3" type="primary">minJ</name>
    <name evidence="3" type="ORF">XYCOK13_28350</name>
</gene>
<sequence length="438" mass="48412">MEMLTDGLINLAQAVGMLFLTPFYYIALLFLWLLYRRQMYLERRCYHTRLHSLAGPMLAAVGAGWAVGLAMSLIFPFIGMQVNGQTLILLWGTALLLVWLRIRYFCLAYAAGMLGIIRGVYELLPASWQDGHQVHAAAGWLTDAVAGVHVPSLLILAALTHMAEAALIRLQGSRWATPLFVEGKRGKIVGAYGIQGFWPVPLFLMVPAGDAGGIALPWHTLFPAGAESGWTFAAFPVLIGFSELTKTRLAEVKTRMTAARLAAYSVFLLALALLTLWQQWSLIPAGILAILLHEAIALLSHREEERDPPLFIHDSRGLRVLGILPGSPADKMGIRAGEIITAANGRKVRSKDDLHRAIQTNSAFCKLELLDRRSEPRFVQRALYAGQHHQLGIILSPDNRTDVYVEFLSKPLWSYFKMKMAGLRRRGSDPPPADGVGM</sequence>
<feature type="transmembrane region" description="Helical" evidence="1">
    <location>
        <begin position="257"/>
        <end position="276"/>
    </location>
</feature>
<dbReference type="InterPro" id="IPR001478">
    <property type="entry name" value="PDZ"/>
</dbReference>
<dbReference type="InterPro" id="IPR041489">
    <property type="entry name" value="PDZ_6"/>
</dbReference>
<dbReference type="SUPFAM" id="SSF50156">
    <property type="entry name" value="PDZ domain-like"/>
    <property type="match status" value="1"/>
</dbReference>
<name>A0A8J4M3Z0_9BACL</name>
<feature type="transmembrane region" description="Helical" evidence="1">
    <location>
        <begin position="107"/>
        <end position="124"/>
    </location>
</feature>
<dbReference type="Pfam" id="PF17820">
    <property type="entry name" value="PDZ_6"/>
    <property type="match status" value="1"/>
</dbReference>
<feature type="transmembrane region" description="Helical" evidence="1">
    <location>
        <begin position="12"/>
        <end position="35"/>
    </location>
</feature>
<feature type="domain" description="PDZ" evidence="2">
    <location>
        <begin position="317"/>
        <end position="373"/>
    </location>
</feature>
<feature type="transmembrane region" description="Helical" evidence="1">
    <location>
        <begin position="189"/>
        <end position="208"/>
    </location>
</feature>
<keyword evidence="1" id="KW-1133">Transmembrane helix</keyword>
<proteinExistence type="predicted"/>
<evidence type="ECO:0000256" key="1">
    <source>
        <dbReference type="SAM" id="Phobius"/>
    </source>
</evidence>
<dbReference type="AlphaFoldDB" id="A0A8J4M3Z0"/>
<keyword evidence="1" id="KW-0472">Membrane</keyword>
<reference evidence="3" key="1">
    <citation type="submission" date="2021-04" db="EMBL/GenBank/DDBJ databases">
        <title>Draft genome sequence of Xylanibacillus composti strain K13.</title>
        <authorList>
            <person name="Uke A."/>
            <person name="Chhe C."/>
            <person name="Baramee S."/>
            <person name="Kosugi A."/>
        </authorList>
    </citation>
    <scope>NUCLEOTIDE SEQUENCE</scope>
    <source>
        <strain evidence="3">K13</strain>
    </source>
</reference>
<dbReference type="GO" id="GO:0051301">
    <property type="term" value="P:cell division"/>
    <property type="evidence" value="ECO:0007669"/>
    <property type="project" value="UniProtKB-KW"/>
</dbReference>
<dbReference type="Proteomes" id="UP000677918">
    <property type="component" value="Unassembled WGS sequence"/>
</dbReference>
<keyword evidence="3" id="KW-0132">Cell division</keyword>
<dbReference type="RefSeq" id="WP_213412797.1">
    <property type="nucleotide sequence ID" value="NZ_BOVK01000038.1"/>
</dbReference>
<organism evidence="3 4">
    <name type="scientific">Xylanibacillus composti</name>
    <dbReference type="NCBI Taxonomy" id="1572762"/>
    <lineage>
        <taxon>Bacteria</taxon>
        <taxon>Bacillati</taxon>
        <taxon>Bacillota</taxon>
        <taxon>Bacilli</taxon>
        <taxon>Bacillales</taxon>
        <taxon>Paenibacillaceae</taxon>
        <taxon>Xylanibacillus</taxon>
    </lineage>
</organism>
<dbReference type="PROSITE" id="PS50106">
    <property type="entry name" value="PDZ"/>
    <property type="match status" value="1"/>
</dbReference>
<dbReference type="Gene3D" id="2.30.42.10">
    <property type="match status" value="1"/>
</dbReference>
<keyword evidence="4" id="KW-1185">Reference proteome</keyword>
<evidence type="ECO:0000259" key="2">
    <source>
        <dbReference type="PROSITE" id="PS50106"/>
    </source>
</evidence>
<protein>
    <submittedName>
        <fullName evidence="3">Cell division topological determinant MinJ</fullName>
    </submittedName>
</protein>
<evidence type="ECO:0000313" key="4">
    <source>
        <dbReference type="Proteomes" id="UP000677918"/>
    </source>
</evidence>
<feature type="transmembrane region" description="Helical" evidence="1">
    <location>
        <begin position="56"/>
        <end position="78"/>
    </location>
</feature>
<dbReference type="InterPro" id="IPR036034">
    <property type="entry name" value="PDZ_sf"/>
</dbReference>
<feature type="transmembrane region" description="Helical" evidence="1">
    <location>
        <begin position="144"/>
        <end position="168"/>
    </location>
</feature>